<reference evidence="4" key="1">
    <citation type="submission" date="2019-03" db="EMBL/GenBank/DDBJ databases">
        <title>Genome sequencing and reference-guided assembly of Black Bengal Goat (Capra hircus).</title>
        <authorList>
            <person name="Siddiki A.Z."/>
            <person name="Baten A."/>
            <person name="Billah M."/>
            <person name="Alam M.A.U."/>
            <person name="Shawrob K.S.M."/>
            <person name="Saha S."/>
            <person name="Chowdhury M."/>
            <person name="Rahman A.H."/>
            <person name="Stear M."/>
            <person name="Miah G."/>
            <person name="Das G.B."/>
            <person name="Hossain M.M."/>
            <person name="Kumkum M."/>
            <person name="Islam M.S."/>
            <person name="Mollah A.M."/>
            <person name="Ahsan A."/>
            <person name="Tusar F."/>
            <person name="Khan M.K.I."/>
        </authorList>
    </citation>
    <scope>NUCLEOTIDE SEQUENCE [LARGE SCALE GENOMIC DNA]</scope>
</reference>
<protein>
    <recommendedName>
        <fullName evidence="3">SS18 N-terminal domain-containing protein</fullName>
    </recommendedName>
</protein>
<evidence type="ECO:0000259" key="3">
    <source>
        <dbReference type="Pfam" id="PF05030"/>
    </source>
</evidence>
<evidence type="ECO:0000313" key="4">
    <source>
        <dbReference type="Ensembl" id="ENSCHIP00010041464.1"/>
    </source>
</evidence>
<sequence length="111" mass="12230">VLEKNHHLTQGTLDDLSKGKAAEHTQCQESLHRNPVYLATIWDSNQNMQSPEPATPGASPWPWMVGARQGAAVHRAPQGAPVGLLPGYLRKENCSRQQFPTVKTHVKNAPF</sequence>
<name>A0A8C2SBG1_CAPHI</name>
<feature type="domain" description="SS18 N-terminal" evidence="3">
    <location>
        <begin position="2"/>
        <end position="50"/>
    </location>
</feature>
<proteinExistence type="inferred from homology"/>
<dbReference type="Ensembl" id="ENSCHIT00010057760.1">
    <property type="protein sequence ID" value="ENSCHIP00010041464.1"/>
    <property type="gene ID" value="ENSCHIG00010030357.1"/>
</dbReference>
<reference evidence="4" key="2">
    <citation type="submission" date="2025-08" db="UniProtKB">
        <authorList>
            <consortium name="Ensembl"/>
        </authorList>
    </citation>
    <scope>IDENTIFICATION</scope>
</reference>
<feature type="region of interest" description="Disordered" evidence="2">
    <location>
        <begin position="1"/>
        <end position="28"/>
    </location>
</feature>
<accession>A0A8C2SBG1</accession>
<evidence type="ECO:0000256" key="1">
    <source>
        <dbReference type="ARBA" id="ARBA00007945"/>
    </source>
</evidence>
<organism evidence="4">
    <name type="scientific">Capra hircus</name>
    <name type="common">Goat</name>
    <dbReference type="NCBI Taxonomy" id="9925"/>
    <lineage>
        <taxon>Eukaryota</taxon>
        <taxon>Metazoa</taxon>
        <taxon>Chordata</taxon>
        <taxon>Craniata</taxon>
        <taxon>Vertebrata</taxon>
        <taxon>Euteleostomi</taxon>
        <taxon>Mammalia</taxon>
        <taxon>Eutheria</taxon>
        <taxon>Laurasiatheria</taxon>
        <taxon>Artiodactyla</taxon>
        <taxon>Ruminantia</taxon>
        <taxon>Pecora</taxon>
        <taxon>Bovidae</taxon>
        <taxon>Caprinae</taxon>
        <taxon>Capra</taxon>
    </lineage>
</organism>
<evidence type="ECO:0000256" key="2">
    <source>
        <dbReference type="SAM" id="MobiDB-lite"/>
    </source>
</evidence>
<dbReference type="AlphaFoldDB" id="A0A8C2SBG1"/>
<dbReference type="Pfam" id="PF05030">
    <property type="entry name" value="SSXT"/>
    <property type="match status" value="1"/>
</dbReference>
<comment type="similarity">
    <text evidence="1">Belongs to the SS18 family.</text>
</comment>
<dbReference type="InterPro" id="IPR007726">
    <property type="entry name" value="SS18_N"/>
</dbReference>